<dbReference type="Proteomes" id="UP001619911">
    <property type="component" value="Unassembled WGS sequence"/>
</dbReference>
<dbReference type="EMBL" id="JAUIYO010000005">
    <property type="protein sequence ID" value="MFK2825801.1"/>
    <property type="molecule type" value="Genomic_DNA"/>
</dbReference>
<name>A0ABW8IAW9_9BACI</name>
<sequence>MRKTIHFTKASWNENGMELHAETSVKMTGIQAAGQMIVDSDATAFVYLAEENNEFMYLYIHETVWGDLQKALEEEARLFAAGEDENLELISWAEELAYLVSNIEGNSNYGEKMVERVEAVFFREQ</sequence>
<organism evidence="1 2">
    <name type="scientific">Bacillus lumedeiriae</name>
    <dbReference type="NCBI Taxonomy" id="3058829"/>
    <lineage>
        <taxon>Bacteria</taxon>
        <taxon>Bacillati</taxon>
        <taxon>Bacillota</taxon>
        <taxon>Bacilli</taxon>
        <taxon>Bacillales</taxon>
        <taxon>Bacillaceae</taxon>
        <taxon>Bacillus</taxon>
    </lineage>
</organism>
<keyword evidence="2" id="KW-1185">Reference proteome</keyword>
<evidence type="ECO:0000313" key="2">
    <source>
        <dbReference type="Proteomes" id="UP001619911"/>
    </source>
</evidence>
<protein>
    <submittedName>
        <fullName evidence="1">Uncharacterized protein</fullName>
    </submittedName>
</protein>
<proteinExistence type="predicted"/>
<dbReference type="InterPro" id="IPR020908">
    <property type="entry name" value="UPF0738"/>
</dbReference>
<gene>
    <name evidence="1" type="ORF">QYG89_08975</name>
</gene>
<comment type="caution">
    <text evidence="1">The sequence shown here is derived from an EMBL/GenBank/DDBJ whole genome shotgun (WGS) entry which is preliminary data.</text>
</comment>
<dbReference type="RefSeq" id="WP_404316663.1">
    <property type="nucleotide sequence ID" value="NZ_JAUIYO010000005.1"/>
</dbReference>
<reference evidence="1 2" key="1">
    <citation type="submission" date="2023-07" db="EMBL/GenBank/DDBJ databases">
        <title>Bacillus lucianemedeirus sp. nov, a new species isolated from an immunobiological production facility.</title>
        <authorList>
            <person name="Costa L.V."/>
            <person name="Miranda R.V.S.L."/>
            <person name="Brandao M.L.L."/>
            <person name="Reis C.M.F."/>
            <person name="Frazao A.M."/>
            <person name="Cruz F.V."/>
            <person name="Baio P.V.P."/>
            <person name="Veras J.F.C."/>
            <person name="Ramos J.N."/>
            <person name="Vieira V."/>
        </authorList>
    </citation>
    <scope>NUCLEOTIDE SEQUENCE [LARGE SCALE GENOMIC DNA]</scope>
    <source>
        <strain evidence="1 2">B190/17</strain>
    </source>
</reference>
<evidence type="ECO:0000313" key="1">
    <source>
        <dbReference type="EMBL" id="MFK2825801.1"/>
    </source>
</evidence>
<accession>A0ABW8IAW9</accession>
<dbReference type="Pfam" id="PF19785">
    <property type="entry name" value="UPF0738"/>
    <property type="match status" value="1"/>
</dbReference>